<organism evidence="1 2">
    <name type="scientific">Arcobacter roscoffensis</name>
    <dbReference type="NCBI Taxonomy" id="2961520"/>
    <lineage>
        <taxon>Bacteria</taxon>
        <taxon>Pseudomonadati</taxon>
        <taxon>Campylobacterota</taxon>
        <taxon>Epsilonproteobacteria</taxon>
        <taxon>Campylobacterales</taxon>
        <taxon>Arcobacteraceae</taxon>
        <taxon>Arcobacter</taxon>
    </lineage>
</organism>
<evidence type="ECO:0000313" key="2">
    <source>
        <dbReference type="Proteomes" id="UP001060012"/>
    </source>
</evidence>
<dbReference type="InterPro" id="IPR010706">
    <property type="entry name" value="Fatty_acid_cis-trans_isomerase"/>
</dbReference>
<accession>A0ABY5E3X1</accession>
<name>A0ABY5E3X1_9BACT</name>
<keyword evidence="1" id="KW-0413">Isomerase</keyword>
<dbReference type="Proteomes" id="UP001060012">
    <property type="component" value="Chromosome"/>
</dbReference>
<evidence type="ECO:0000313" key="1">
    <source>
        <dbReference type="EMBL" id="UTJ06435.1"/>
    </source>
</evidence>
<gene>
    <name evidence="1" type="ORF">NJU99_14455</name>
</gene>
<dbReference type="EMBL" id="CP100595">
    <property type="protein sequence ID" value="UTJ06435.1"/>
    <property type="molecule type" value="Genomic_DNA"/>
</dbReference>
<keyword evidence="2" id="KW-1185">Reference proteome</keyword>
<dbReference type="Pfam" id="PF06934">
    <property type="entry name" value="CTI"/>
    <property type="match status" value="1"/>
</dbReference>
<proteinExistence type="predicted"/>
<dbReference type="GO" id="GO:0016853">
    <property type="term" value="F:isomerase activity"/>
    <property type="evidence" value="ECO:0007669"/>
    <property type="project" value="UniProtKB-KW"/>
</dbReference>
<protein>
    <submittedName>
        <fullName evidence="1">Fatty acid cis/trans isomerase</fullName>
    </submittedName>
</protein>
<sequence length="757" mass="90004">MKKTKFLILFISIFLQTILLAKSNDELSFMKDIKPILDNRCVVCHSCYNSPCQLKLSSFEGILRGATGEKIYDNRIEPAKPSRLFIDASTQEEWQDLGFHSVLKKQNQESIMSRVLKQKQKRPENIGSYAPETDELQCSKDLDELNKYLKEKPNHGMPYGFPALEKKEHELLISWLNGKIKKDKNKKSKESVLIKEFEEFFNNPDLKHQVSARYIYEHLFLAHIKFPKDDSFYSLVRTYNKDGSSPVKTRTPYGKPKQKFYYKFKKIESTIVHKTHMVYKLDKQKLQRYKELFINTYWDEKPYMPSYKPAIASNPLIAFKQIPKKTRYEFMLDNVHYFIMTFIRGPVCKGQVALNVINDHFWVAFKNPNYDYTIKDKNFLDENQENLSLPNEYGGNSDILDVFSIYKYNNVTIDYYKNKNKLYKKYANHLDFNTIWKGNNYGKNNNDAILTIYRHFDSSSVHKGALGDIPKTMWMIDYPLLERLYYSLVAGFDVYGNTQHKVLVRKYMDRLRIEGESNFLEYLPKEKRKEIFNSWYKGALAKHLVTYTPSNSDATLNYDYKEFITRLLSYTKTKKDEINFIDKKIDNYEDIKEFKTKEQIQEALKALSFNNQIKRFKKFSSNNFNLAYIRFKMKEKDLVYTAVINRWHDSVAFLFNEESRLDVKKDKINFIEGFIGSYPNYFVVVEEDDIKEFFDLLKGKVDESKLSKFFINRNHKDFWQIYDWFQNEFYKTNGIKAGLFDLNRYYKKALEEGETNE</sequence>
<reference evidence="1" key="1">
    <citation type="submission" date="2022-07" db="EMBL/GenBank/DDBJ databases">
        <title>Arcobacter roscoffensis sp. nov., a marine bacterium isolated from coastal seawater collected from Roscoff, France.</title>
        <authorList>
            <person name="Pascual J."/>
            <person name="Lepeaux C."/>
            <person name="Methner A."/>
            <person name="Overmann J."/>
        </authorList>
    </citation>
    <scope>NUCLEOTIDE SEQUENCE</scope>
    <source>
        <strain evidence="1">ARW1-2F2</strain>
    </source>
</reference>
<dbReference type="RefSeq" id="WP_254576614.1">
    <property type="nucleotide sequence ID" value="NZ_CP100595.1"/>
</dbReference>